<sequence>MDSAAYQPVLGSTNALVMEEDQDMGEQFHDEPSNTHNRVEPLELGEIDDTTTIIRTTTSMDDAMVWPHISLAVTIWFVVPVLAAGMVLAFSISGRIWTCVLFSLHMTLSLFKARWHNHELIQLDKLNYNSNDNNNKKQDDQFTNYQDDDAHEYGEDANGYNSQQQQGRHYHHPPSKGLVYFWMTSLPSLMDIVLFGLVYPAIAVGFRPFFVESDGTVVIEWTHHWRTLTVATTIGWIIFTCRVLVGARMLLHSIPASTYYLTTTYYTCTSIPLLGTCVRCGNLQIWRRIKRCFRAPPRPRICWQIMTFVLTLSSTCFLGWTIFSLIVHFGPFEPAQPQDSTTHNTLCNPLDTTECSFPFPSMHHLKVDTTTETGYRVNLHPDTFPTLKGRIPLSPEFLNSLDGFSTAGPLLFYLEGMKESHEEYLQQVQQNELLKTQPKPGVTRLRGHEELDWSITPYSTTLLLDVDARELVPHSAEIDYLDPQRPLVMVYPAAPLKHKTHYALAVINATDANGQRLPPTPGMMDLFQQQQGDGNKQLDRIKHKVLPALEGATHSTVSANDHKHDWGGPFGSYLRSRDPGSLQLLFDFVTASKTTQIGPVRAVRDATLQYIDKEWDQPWKLDNHVRAIRIVEGTCRDSTYPLARTIHGELDVPWFMTGFGPGQRDATLDAAAVQSGVPTTIGKAKFVVHIPCSLKESALSHTTTPANKINKNATAQPLRAVMEFGHGLFFNRQESGESFLIQMAHENGYIITAMDWRGMSQYDYPLVLRTMLAKPSLFESIRDNIIQGYANKFALQHFTRHGMLELPWFQFSHEHDDSEGVATHVIPQSFDPLEDPNLPKGEGTTDGFIPSVFYGISQGGILGAGYLSLSGPTGLIARGALGVPGTPFSLILSRSLQFVGYDLALLLNFYNNRHVRIFLSLAQMCWDSVEASGVLGLPLDEPVPPAILQAGLGDPIVPSLAAERLARAMDAKILPHNPRGPLYGIPQAQAADANQPGPRTALTEMLYQKDYEALPVDDELKSKGGRVHLCVRLEPVLQHQLNVFFQSGRTIDPCATNKTACVREKAIC</sequence>
<dbReference type="Proteomes" id="UP001153069">
    <property type="component" value="Unassembled WGS sequence"/>
</dbReference>
<dbReference type="OrthoDB" id="189551at2759"/>
<dbReference type="AlphaFoldDB" id="A0A9N8E3Q1"/>
<keyword evidence="1" id="KW-1133">Transmembrane helix</keyword>
<feature type="transmembrane region" description="Helical" evidence="1">
    <location>
        <begin position="224"/>
        <end position="245"/>
    </location>
</feature>
<keyword evidence="3" id="KW-1185">Reference proteome</keyword>
<feature type="transmembrane region" description="Helical" evidence="1">
    <location>
        <begin position="65"/>
        <end position="88"/>
    </location>
</feature>
<keyword evidence="1" id="KW-0812">Transmembrane</keyword>
<dbReference type="InterPro" id="IPR029058">
    <property type="entry name" value="AB_hydrolase_fold"/>
</dbReference>
<organism evidence="2 3">
    <name type="scientific">Seminavis robusta</name>
    <dbReference type="NCBI Taxonomy" id="568900"/>
    <lineage>
        <taxon>Eukaryota</taxon>
        <taxon>Sar</taxon>
        <taxon>Stramenopiles</taxon>
        <taxon>Ochrophyta</taxon>
        <taxon>Bacillariophyta</taxon>
        <taxon>Bacillariophyceae</taxon>
        <taxon>Bacillariophycidae</taxon>
        <taxon>Naviculales</taxon>
        <taxon>Naviculaceae</taxon>
        <taxon>Seminavis</taxon>
    </lineage>
</organism>
<protein>
    <submittedName>
        <fullName evidence="2">Uncharacterized protein</fullName>
    </submittedName>
</protein>
<evidence type="ECO:0000313" key="3">
    <source>
        <dbReference type="Proteomes" id="UP001153069"/>
    </source>
</evidence>
<dbReference type="EMBL" id="CAICTM010000618">
    <property type="protein sequence ID" value="CAB9513873.1"/>
    <property type="molecule type" value="Genomic_DNA"/>
</dbReference>
<feature type="transmembrane region" description="Helical" evidence="1">
    <location>
        <begin position="301"/>
        <end position="327"/>
    </location>
</feature>
<keyword evidence="1" id="KW-0472">Membrane</keyword>
<accession>A0A9N8E3Q1</accession>
<name>A0A9N8E3Q1_9STRA</name>
<gene>
    <name evidence="2" type="ORF">SEMRO_619_G176390.1</name>
</gene>
<evidence type="ECO:0000256" key="1">
    <source>
        <dbReference type="SAM" id="Phobius"/>
    </source>
</evidence>
<reference evidence="2" key="1">
    <citation type="submission" date="2020-06" db="EMBL/GenBank/DDBJ databases">
        <authorList>
            <consortium name="Plant Systems Biology data submission"/>
        </authorList>
    </citation>
    <scope>NUCLEOTIDE SEQUENCE</scope>
    <source>
        <strain evidence="2">D6</strain>
    </source>
</reference>
<proteinExistence type="predicted"/>
<dbReference type="SUPFAM" id="SSF53474">
    <property type="entry name" value="alpha/beta-Hydrolases"/>
    <property type="match status" value="1"/>
</dbReference>
<feature type="transmembrane region" description="Helical" evidence="1">
    <location>
        <begin position="178"/>
        <end position="204"/>
    </location>
</feature>
<comment type="caution">
    <text evidence="2">The sequence shown here is derived from an EMBL/GenBank/DDBJ whole genome shotgun (WGS) entry which is preliminary data.</text>
</comment>
<evidence type="ECO:0000313" key="2">
    <source>
        <dbReference type="EMBL" id="CAB9513873.1"/>
    </source>
</evidence>